<comment type="subcellular location">
    <subcellularLocation>
        <location evidence="1">Membrane</location>
        <topology evidence="1">Multi-pass membrane protein</topology>
    </subcellularLocation>
</comment>
<feature type="transmembrane region" description="Helical" evidence="7">
    <location>
        <begin position="6"/>
        <end position="24"/>
    </location>
</feature>
<keyword evidence="4 7" id="KW-1133">Transmembrane helix</keyword>
<evidence type="ECO:0000256" key="7">
    <source>
        <dbReference type="SAM" id="Phobius"/>
    </source>
</evidence>
<comment type="similarity">
    <text evidence="2">Belongs to the major facilitator superfamily. Proton-dependent oligopeptide transporter (POT/PTR) (TC 2.A.17) family.</text>
</comment>
<keyword evidence="9" id="KW-1185">Reference proteome</keyword>
<evidence type="ECO:0000256" key="1">
    <source>
        <dbReference type="ARBA" id="ARBA00004141"/>
    </source>
</evidence>
<keyword evidence="5 7" id="KW-0472">Membrane</keyword>
<evidence type="ECO:0000256" key="6">
    <source>
        <dbReference type="ARBA" id="ARBA00044504"/>
    </source>
</evidence>
<evidence type="ECO:0000313" key="8">
    <source>
        <dbReference type="EMBL" id="KAL1549162.1"/>
    </source>
</evidence>
<feature type="transmembrane region" description="Helical" evidence="7">
    <location>
        <begin position="36"/>
        <end position="59"/>
    </location>
</feature>
<proteinExistence type="inferred from homology"/>
<feature type="transmembrane region" description="Helical" evidence="7">
    <location>
        <begin position="456"/>
        <end position="478"/>
    </location>
</feature>
<feature type="transmembrane region" description="Helical" evidence="7">
    <location>
        <begin position="303"/>
        <end position="324"/>
    </location>
</feature>
<evidence type="ECO:0000256" key="3">
    <source>
        <dbReference type="ARBA" id="ARBA00022692"/>
    </source>
</evidence>
<accession>A0ABD1GYC4</accession>
<evidence type="ECO:0000313" key="9">
    <source>
        <dbReference type="Proteomes" id="UP001567538"/>
    </source>
</evidence>
<organism evidence="8 9">
    <name type="scientific">Salvia divinorum</name>
    <name type="common">Maria pastora</name>
    <name type="synonym">Diviner's sage</name>
    <dbReference type="NCBI Taxonomy" id="28513"/>
    <lineage>
        <taxon>Eukaryota</taxon>
        <taxon>Viridiplantae</taxon>
        <taxon>Streptophyta</taxon>
        <taxon>Embryophyta</taxon>
        <taxon>Tracheophyta</taxon>
        <taxon>Spermatophyta</taxon>
        <taxon>Magnoliopsida</taxon>
        <taxon>eudicotyledons</taxon>
        <taxon>Gunneridae</taxon>
        <taxon>Pentapetalae</taxon>
        <taxon>asterids</taxon>
        <taxon>lamiids</taxon>
        <taxon>Lamiales</taxon>
        <taxon>Lamiaceae</taxon>
        <taxon>Nepetoideae</taxon>
        <taxon>Mentheae</taxon>
        <taxon>Salviinae</taxon>
        <taxon>Salvia</taxon>
        <taxon>Salvia subgen. Calosphace</taxon>
    </lineage>
</organism>
<feature type="transmembrane region" description="Helical" evidence="7">
    <location>
        <begin position="414"/>
        <end position="436"/>
    </location>
</feature>
<dbReference type="GO" id="GO:0016020">
    <property type="term" value="C:membrane"/>
    <property type="evidence" value="ECO:0007669"/>
    <property type="project" value="UniProtKB-SubCell"/>
</dbReference>
<keyword evidence="3 7" id="KW-0812">Transmembrane</keyword>
<feature type="transmembrane region" description="Helical" evidence="7">
    <location>
        <begin position="114"/>
        <end position="132"/>
    </location>
</feature>
<comment type="similarity">
    <text evidence="6">Belongs to the major facilitator superfamily. Phosphate:H(+) symporter (TC 2.A.1.9) family.</text>
</comment>
<name>A0ABD1GYC4_SALDI</name>
<evidence type="ECO:0000256" key="2">
    <source>
        <dbReference type="ARBA" id="ARBA00005982"/>
    </source>
</evidence>
<dbReference type="PANTHER" id="PTHR11654">
    <property type="entry name" value="OLIGOPEPTIDE TRANSPORTER-RELATED"/>
    <property type="match status" value="1"/>
</dbReference>
<feature type="transmembrane region" description="Helical" evidence="7">
    <location>
        <begin position="71"/>
        <end position="93"/>
    </location>
</feature>
<dbReference type="Proteomes" id="UP001567538">
    <property type="component" value="Unassembled WGS sequence"/>
</dbReference>
<feature type="transmembrane region" description="Helical" evidence="7">
    <location>
        <begin position="159"/>
        <end position="179"/>
    </location>
</feature>
<dbReference type="EMBL" id="JBEAFC010000007">
    <property type="protein sequence ID" value="KAL1549162.1"/>
    <property type="molecule type" value="Genomic_DNA"/>
</dbReference>
<comment type="caution">
    <text evidence="8">The sequence shown here is derived from an EMBL/GenBank/DDBJ whole genome shotgun (WGS) entry which is preliminary data.</text>
</comment>
<evidence type="ECO:0000256" key="5">
    <source>
        <dbReference type="ARBA" id="ARBA00023136"/>
    </source>
</evidence>
<protein>
    <submittedName>
        <fullName evidence="8">Protein NRT1/ PTR FAMILY 5.5-like isoform X2</fullName>
    </submittedName>
</protein>
<dbReference type="SUPFAM" id="SSF103473">
    <property type="entry name" value="MFS general substrate transporter"/>
    <property type="match status" value="1"/>
</dbReference>
<dbReference type="InterPro" id="IPR036259">
    <property type="entry name" value="MFS_trans_sf"/>
</dbReference>
<evidence type="ECO:0000256" key="4">
    <source>
        <dbReference type="ARBA" id="ARBA00022989"/>
    </source>
</evidence>
<reference evidence="8 9" key="1">
    <citation type="submission" date="2024-06" db="EMBL/GenBank/DDBJ databases">
        <title>A chromosome level genome sequence of Diviner's sage (Salvia divinorum).</title>
        <authorList>
            <person name="Ford S.A."/>
            <person name="Ro D.-K."/>
            <person name="Ness R.W."/>
            <person name="Phillips M.A."/>
        </authorList>
    </citation>
    <scope>NUCLEOTIDE SEQUENCE [LARGE SCALE GENOMIC DNA]</scope>
    <source>
        <strain evidence="8">SAF-2024a</strain>
        <tissue evidence="8">Leaf</tissue>
    </source>
</reference>
<gene>
    <name evidence="8" type="ORF">AAHA92_17296</name>
</gene>
<dbReference type="Pfam" id="PF00854">
    <property type="entry name" value="PTR2"/>
    <property type="match status" value="1"/>
</dbReference>
<dbReference type="InterPro" id="IPR000109">
    <property type="entry name" value="POT_fam"/>
</dbReference>
<dbReference type="AlphaFoldDB" id="A0ABD1GYC4"/>
<feature type="transmembrane region" description="Helical" evidence="7">
    <location>
        <begin position="503"/>
        <end position="525"/>
    </location>
</feature>
<dbReference type="Gene3D" id="1.20.1250.20">
    <property type="entry name" value="MFS general substrate transporter like domains"/>
    <property type="match status" value="1"/>
</dbReference>
<feature type="transmembrane region" description="Helical" evidence="7">
    <location>
        <begin position="186"/>
        <end position="206"/>
    </location>
</feature>
<feature type="transmembrane region" description="Helical" evidence="7">
    <location>
        <begin position="375"/>
        <end position="394"/>
    </location>
</feature>
<sequence>MGSYVRISALLWSDILVYYALFVMQNYLTKVWKISFVNAAGILNIWGGISMILPVFFLFLVDTLLGNRKMLLISSISYSLGIGLVTMSTPPFLADATGTCKDYSPKCIHRPQKVLFYIGMALIAVGGAGNFISVKPFLDEQRVENEHDSNEGAREFCKLPFFIVVVIVPIVGAVALPFVKPWSLRFGIPAIFTAAAALLFLSGVFLRGSLAYKEVQPQGSPITSVCRVFFAAACKISQPFPDDDRYLYKESGKENDGFSHTRILRCLEKAAIILPNENPETANKGWGLCSISEVEDAKIAVRMFPMCTTFIVCGIVSSFGNTYFIEQANRMNRRVGNWKVPLQVLLLLSQWAKSFLFTSRAKCLIKKYGKHGPPMGIAVAMIFSILCCITAAKMELHRLKVIEKHGLLEKPDNNIPMSVFLLLFQFVLLAGLDTFFEMSVTEFYKDQSPKCMVKYLSCFARGVSGLGFMSGVLSVYVVGKLSEAWGNKSWFQSTLNKSRLDRYYWVLAGLSTVNLVVFMFVACSYRYKTPDGPGRNVDRPARGVTALPPDENGSNQCFNLFG</sequence>